<feature type="region of interest" description="Disordered" evidence="6">
    <location>
        <begin position="880"/>
        <end position="908"/>
    </location>
</feature>
<dbReference type="EMBL" id="JAGTTL010000021">
    <property type="protein sequence ID" value="KAK6306686.1"/>
    <property type="molecule type" value="Genomic_DNA"/>
</dbReference>
<feature type="compositionally biased region" description="Basic and acidic residues" evidence="6">
    <location>
        <begin position="1670"/>
        <end position="1687"/>
    </location>
</feature>
<feature type="region of interest" description="Disordered" evidence="6">
    <location>
        <begin position="1664"/>
        <end position="1718"/>
    </location>
</feature>
<evidence type="ECO:0000313" key="11">
    <source>
        <dbReference type="Proteomes" id="UP001356427"/>
    </source>
</evidence>
<keyword evidence="11" id="KW-1185">Reference proteome</keyword>
<feature type="compositionally biased region" description="Low complexity" evidence="6">
    <location>
        <begin position="193"/>
        <end position="214"/>
    </location>
</feature>
<evidence type="ECO:0000256" key="1">
    <source>
        <dbReference type="ARBA" id="ARBA00023015"/>
    </source>
</evidence>
<feature type="domain" description="Myb-like" evidence="7">
    <location>
        <begin position="485"/>
        <end position="537"/>
    </location>
</feature>
<dbReference type="GO" id="GO:0019185">
    <property type="term" value="C:snRNA-activating protein complex"/>
    <property type="evidence" value="ECO:0007669"/>
    <property type="project" value="TreeGrafter"/>
</dbReference>
<evidence type="ECO:0000259" key="8">
    <source>
        <dbReference type="PROSITE" id="PS51293"/>
    </source>
</evidence>
<dbReference type="GO" id="GO:0001006">
    <property type="term" value="F:RNA polymerase III type 3 promoter sequence-specific DNA binding"/>
    <property type="evidence" value="ECO:0007669"/>
    <property type="project" value="TreeGrafter"/>
</dbReference>
<evidence type="ECO:0000259" key="9">
    <source>
        <dbReference type="PROSITE" id="PS51294"/>
    </source>
</evidence>
<keyword evidence="1" id="KW-0805">Transcription regulation</keyword>
<keyword evidence="4" id="KW-0539">Nucleus</keyword>
<feature type="compositionally biased region" description="Acidic residues" evidence="6">
    <location>
        <begin position="738"/>
        <end position="750"/>
    </location>
</feature>
<evidence type="ECO:0000256" key="4">
    <source>
        <dbReference type="ARBA" id="ARBA00023242"/>
    </source>
</evidence>
<feature type="domain" description="HTH myb-type" evidence="9">
    <location>
        <begin position="593"/>
        <end position="648"/>
    </location>
</feature>
<protein>
    <recommendedName>
        <fullName evidence="12">snRNA-activating protein complex subunit 4</fullName>
    </recommendedName>
</protein>
<feature type="compositionally biased region" description="Polar residues" evidence="6">
    <location>
        <begin position="1059"/>
        <end position="1077"/>
    </location>
</feature>
<evidence type="ECO:0008006" key="12">
    <source>
        <dbReference type="Google" id="ProtNLM"/>
    </source>
</evidence>
<feature type="domain" description="HTH myb-type" evidence="9">
    <location>
        <begin position="649"/>
        <end position="699"/>
    </location>
</feature>
<feature type="domain" description="SANT" evidence="8">
    <location>
        <begin position="601"/>
        <end position="648"/>
    </location>
</feature>
<keyword evidence="2" id="KW-0238">DNA-binding</keyword>
<dbReference type="SMART" id="SM00717">
    <property type="entry name" value="SANT"/>
    <property type="match status" value="5"/>
</dbReference>
<organism evidence="10 11">
    <name type="scientific">Coregonus suidteri</name>
    <dbReference type="NCBI Taxonomy" id="861788"/>
    <lineage>
        <taxon>Eukaryota</taxon>
        <taxon>Metazoa</taxon>
        <taxon>Chordata</taxon>
        <taxon>Craniata</taxon>
        <taxon>Vertebrata</taxon>
        <taxon>Euteleostomi</taxon>
        <taxon>Actinopterygii</taxon>
        <taxon>Neopterygii</taxon>
        <taxon>Teleostei</taxon>
        <taxon>Protacanthopterygii</taxon>
        <taxon>Salmoniformes</taxon>
        <taxon>Salmonidae</taxon>
        <taxon>Coregoninae</taxon>
        <taxon>Coregonus</taxon>
    </lineage>
</organism>
<comment type="caution">
    <text evidence="10">The sequence shown here is derived from an EMBL/GenBank/DDBJ whole genome shotgun (WGS) entry which is preliminary data.</text>
</comment>
<dbReference type="PROSITE" id="PS50090">
    <property type="entry name" value="MYB_LIKE"/>
    <property type="match status" value="4"/>
</dbReference>
<dbReference type="PANTHER" id="PTHR46621:SF1">
    <property type="entry name" value="SNRNA-ACTIVATING PROTEIN COMPLEX SUBUNIT 4"/>
    <property type="match status" value="1"/>
</dbReference>
<feature type="compositionally biased region" description="Basic and acidic residues" evidence="6">
    <location>
        <begin position="1273"/>
        <end position="1283"/>
    </location>
</feature>
<dbReference type="SUPFAM" id="SSF46689">
    <property type="entry name" value="Homeodomain-like"/>
    <property type="match status" value="2"/>
</dbReference>
<dbReference type="PROSITE" id="PS51294">
    <property type="entry name" value="HTH_MYB"/>
    <property type="match status" value="3"/>
</dbReference>
<keyword evidence="3" id="KW-0804">Transcription</keyword>
<feature type="compositionally biased region" description="Polar residues" evidence="6">
    <location>
        <begin position="1688"/>
        <end position="1700"/>
    </location>
</feature>
<dbReference type="Proteomes" id="UP001356427">
    <property type="component" value="Unassembled WGS sequence"/>
</dbReference>
<dbReference type="PROSITE" id="PS51293">
    <property type="entry name" value="SANT"/>
    <property type="match status" value="1"/>
</dbReference>
<feature type="region of interest" description="Disordered" evidence="6">
    <location>
        <begin position="239"/>
        <end position="279"/>
    </location>
</feature>
<feature type="region of interest" description="Disordered" evidence="6">
    <location>
        <begin position="193"/>
        <end position="225"/>
    </location>
</feature>
<feature type="compositionally biased region" description="Basic and acidic residues" evidence="6">
    <location>
        <begin position="1290"/>
        <end position="1315"/>
    </location>
</feature>
<name>A0AAN8LMV3_9TELE</name>
<dbReference type="InterPro" id="IPR017930">
    <property type="entry name" value="Myb_dom"/>
</dbReference>
<feature type="compositionally biased region" description="Polar residues" evidence="6">
    <location>
        <begin position="885"/>
        <end position="898"/>
    </location>
</feature>
<feature type="domain" description="Myb-like" evidence="7">
    <location>
        <begin position="538"/>
        <end position="592"/>
    </location>
</feature>
<keyword evidence="5" id="KW-0175">Coiled coil</keyword>
<evidence type="ECO:0000256" key="5">
    <source>
        <dbReference type="SAM" id="Coils"/>
    </source>
</evidence>
<dbReference type="InterPro" id="IPR051575">
    <property type="entry name" value="Myb-like_DNA-bd"/>
</dbReference>
<sequence>MEEEEVKEKEPVAQLKEEEEVWEGPSVVFCSSRAQSSDKYQNRVTVIQLLEEELHKSLSTSPHSIGRGCLLPMRNLRDSSQTSLQRVHGGEAPLTNPLNALFGITEDTILQALGDQSSSSGSPGLARSVVRDVVGQVNSDISDISCSSSGDTSVNLDDSLGVSSIMSSDDHLAQREKLERQILALERTLGPESNSIELSSDSCSSDDGSDDNASQPEDLGPPGNLEAERERIQREIEELERTLGPGASNAEILSDEDGQGSETESSKEDSAEELDLPQNADTCLQMNLVYQEVLKEKLEELERLLSDNQQQQKEIMTQLSGTGTPQATTSGQPTLKLFLGSFLKPYFRDKVTCLGPPANPEAREKMSKRIRPTDNVKMKRWEGWQKTLLINAVIKDSRKRMIQPKLSKVEYLTQKMVKAENVEKQILRKQITEIEKDIEAISALKEDELLAGRYDDHDWQKISNIDFEGIREAEDIKSFWQNYLHPSINKASWKEDEIEMLKKVAVKYGHHNWDQIADKLGTNRTAFMCLQTYQRYICTDFRRRKWGGVEDEILRELVEKMRIGNYIPYTQISYFMEGRDSCQLMYRWTQVLDPTLKKGYWSKEEDEMLLRAVAKYGVGNWWKIRQDVPGRNDGQCRDRYVDVLIGNVKKGPFDEKEKAQLRRLVEKYGRKWSKIAAEIPNRIDCQVLQQWRRMTGYKPRPQRDKRKRALQRRRKTAAVRSIKSRLMRLDDDVHSSSDEEENVEMEFMDSDDEKKQQKFFDLSDQESDIIEDYTQPDIEQWIPMPEKEFEGLGKVRSMMVERPSKNTMQEQAATDSQAAARKFTVVRSTILDRFGKPAATVIGQNPPILAKKDYNSDLAMLKVCYGEVRNIIAWKKTNATKHKNSGSMSGDQGTPHNSSRQKDSSAKSETCTTLNYSLQLAVTPWVGNVLIPPPLFSNKRREADMVRERAESIGLTNTPVFLFFLQVLRVDAEGCKQIIKMRNKQAVLMGHKSWEANQASLKKPKLRHGPRTVASMLNQKGNEQQNSQQQNSQLVMMIPQTFVITQPVVQSIPHPAVPSTPTSRQQLMPSTLTQLGPSTPILPIPFTPGQPVPSIPSRPIPSTPGQPVPSIPSRPIPSTPGQPVPSIPSRPIPFTPGQPVPSIPSRPIPSTPGQPVPSTPILPIPSTPGQPVPSTPILPIPSTPGQPVPSTPSRPIPSTPGQPVPSTPILPIPSTPGQPVPSIPSRPIPSTPGQPVPSTPSRPIPSTPGQPVPSTPSRPILPAPIQSSTTIDRVNEEANENHSGKKRIRKPTEKAQALKEAKDAAIAKKSVEESPKRKKARTRSPPKESIVVQPSNVVLSPPQTAWVLTPIGLVPISGIGIQMTPRNLPANAFAPACPSIIINQQVPLTLNAAAAQASPNMTYVCPCPSTPEDPSALMVSPASSIGQGTASPSVLTSLSTSTTFTSNTAPRLTNPVNSVRITNPVMQTVATAGPQLNAVSPVLSVRMNTVISAPIRPQTGPPQALVLNVPPSSLPASFPQRGALRIVQLNPPKRVSPPRNPELMQFDPNLMFMEDPAQVREWLSGKRGVALPDLDVTLPYLPPFVSSLNTLSGLLKCKTTLAINAMLVLPPEEKENQEEQQQVAAVRRFVAERFSHNPGYLLLKARFLSCFTMPALLATINPVKLSKSPTPDHSDVEEEPFRNRPGEQTDTGYEQPTTLQAPLLSTDGTGPPATFFSGITTRNKSRYLNTDTE</sequence>
<dbReference type="InterPro" id="IPR017884">
    <property type="entry name" value="SANT_dom"/>
</dbReference>
<dbReference type="PANTHER" id="PTHR46621">
    <property type="entry name" value="SNRNA-ACTIVATING PROTEIN COMPLEX SUBUNIT 4"/>
    <property type="match status" value="1"/>
</dbReference>
<dbReference type="Pfam" id="PF00249">
    <property type="entry name" value="Myb_DNA-binding"/>
    <property type="match status" value="3"/>
</dbReference>
<reference evidence="10 11" key="1">
    <citation type="submission" date="2021-04" db="EMBL/GenBank/DDBJ databases">
        <authorList>
            <person name="De Guttry C."/>
            <person name="Zahm M."/>
            <person name="Klopp C."/>
            <person name="Cabau C."/>
            <person name="Louis A."/>
            <person name="Berthelot C."/>
            <person name="Parey E."/>
            <person name="Roest Crollius H."/>
            <person name="Montfort J."/>
            <person name="Robinson-Rechavi M."/>
            <person name="Bucao C."/>
            <person name="Bouchez O."/>
            <person name="Gislard M."/>
            <person name="Lluch J."/>
            <person name="Milhes M."/>
            <person name="Lampietro C."/>
            <person name="Lopez Roques C."/>
            <person name="Donnadieu C."/>
            <person name="Braasch I."/>
            <person name="Desvignes T."/>
            <person name="Postlethwait J."/>
            <person name="Bobe J."/>
            <person name="Wedekind C."/>
            <person name="Guiguen Y."/>
        </authorList>
    </citation>
    <scope>NUCLEOTIDE SEQUENCE [LARGE SCALE GENOMIC DNA]</scope>
    <source>
        <strain evidence="10">Cs_M1</strain>
        <tissue evidence="10">Blood</tissue>
    </source>
</reference>
<gene>
    <name evidence="10" type="ORF">J4Q44_G00236110</name>
</gene>
<evidence type="ECO:0000256" key="6">
    <source>
        <dbReference type="SAM" id="MobiDB-lite"/>
    </source>
</evidence>
<feature type="compositionally biased region" description="Pro residues" evidence="6">
    <location>
        <begin position="1080"/>
        <end position="1262"/>
    </location>
</feature>
<feature type="domain" description="Myb-like" evidence="7">
    <location>
        <begin position="593"/>
        <end position="644"/>
    </location>
</feature>
<evidence type="ECO:0000259" key="7">
    <source>
        <dbReference type="PROSITE" id="PS50090"/>
    </source>
</evidence>
<dbReference type="CDD" id="cd00167">
    <property type="entry name" value="SANT"/>
    <property type="match status" value="4"/>
</dbReference>
<dbReference type="GO" id="GO:0042795">
    <property type="term" value="P:snRNA transcription by RNA polymerase II"/>
    <property type="evidence" value="ECO:0007669"/>
    <property type="project" value="TreeGrafter"/>
</dbReference>
<evidence type="ECO:0000256" key="3">
    <source>
        <dbReference type="ARBA" id="ARBA00023163"/>
    </source>
</evidence>
<feature type="coiled-coil region" evidence="5">
    <location>
        <begin position="417"/>
        <end position="444"/>
    </location>
</feature>
<feature type="coiled-coil region" evidence="5">
    <location>
        <begin position="291"/>
        <end position="318"/>
    </location>
</feature>
<evidence type="ECO:0000313" key="10">
    <source>
        <dbReference type="EMBL" id="KAK6306686.1"/>
    </source>
</evidence>
<evidence type="ECO:0000256" key="2">
    <source>
        <dbReference type="ARBA" id="ARBA00023125"/>
    </source>
</evidence>
<proteinExistence type="predicted"/>
<feature type="domain" description="HTH myb-type" evidence="9">
    <location>
        <begin position="485"/>
        <end position="541"/>
    </location>
</feature>
<dbReference type="GO" id="GO:0000978">
    <property type="term" value="F:RNA polymerase II cis-regulatory region sequence-specific DNA binding"/>
    <property type="evidence" value="ECO:0007669"/>
    <property type="project" value="TreeGrafter"/>
</dbReference>
<dbReference type="InterPro" id="IPR009057">
    <property type="entry name" value="Homeodomain-like_sf"/>
</dbReference>
<dbReference type="GO" id="GO:0042796">
    <property type="term" value="P:snRNA transcription by RNA polymerase III"/>
    <property type="evidence" value="ECO:0007669"/>
    <property type="project" value="TreeGrafter"/>
</dbReference>
<feature type="region of interest" description="Disordered" evidence="6">
    <location>
        <begin position="1054"/>
        <end position="1328"/>
    </location>
</feature>
<feature type="domain" description="Myb-like" evidence="7">
    <location>
        <begin position="645"/>
        <end position="695"/>
    </location>
</feature>
<dbReference type="InterPro" id="IPR001005">
    <property type="entry name" value="SANT/Myb"/>
</dbReference>
<dbReference type="Gene3D" id="1.10.10.60">
    <property type="entry name" value="Homeodomain-like"/>
    <property type="match status" value="4"/>
</dbReference>
<accession>A0AAN8LMV3</accession>
<feature type="region of interest" description="Disordered" evidence="6">
    <location>
        <begin position="731"/>
        <end position="750"/>
    </location>
</feature>